<proteinExistence type="predicted"/>
<evidence type="ECO:0008006" key="3">
    <source>
        <dbReference type="Google" id="ProtNLM"/>
    </source>
</evidence>
<name>A0ABW2U2G0_9BACT</name>
<evidence type="ECO:0000313" key="2">
    <source>
        <dbReference type="Proteomes" id="UP001596513"/>
    </source>
</evidence>
<sequence length="67" mass="7359">MGTDLANARGKTLASLFITANNLFDVGYQSHLSRLKYADYNAANGRRGVFNQGRNVSVRLVVPLAFK</sequence>
<dbReference type="EMBL" id="JBHTEK010000001">
    <property type="protein sequence ID" value="MFC7666606.1"/>
    <property type="molecule type" value="Genomic_DNA"/>
</dbReference>
<gene>
    <name evidence="1" type="ORF">ACFQT0_03620</name>
</gene>
<protein>
    <recommendedName>
        <fullName evidence="3">TonB-dependent receptor</fullName>
    </recommendedName>
</protein>
<accession>A0ABW2U2G0</accession>
<keyword evidence="2" id="KW-1185">Reference proteome</keyword>
<comment type="caution">
    <text evidence="1">The sequence shown here is derived from an EMBL/GenBank/DDBJ whole genome shotgun (WGS) entry which is preliminary data.</text>
</comment>
<reference evidence="2" key="1">
    <citation type="journal article" date="2019" name="Int. J. Syst. Evol. Microbiol.">
        <title>The Global Catalogue of Microorganisms (GCM) 10K type strain sequencing project: providing services to taxonomists for standard genome sequencing and annotation.</title>
        <authorList>
            <consortium name="The Broad Institute Genomics Platform"/>
            <consortium name="The Broad Institute Genome Sequencing Center for Infectious Disease"/>
            <person name="Wu L."/>
            <person name="Ma J."/>
        </authorList>
    </citation>
    <scope>NUCLEOTIDE SEQUENCE [LARGE SCALE GENOMIC DNA]</scope>
    <source>
        <strain evidence="2">JCM 19635</strain>
    </source>
</reference>
<dbReference type="Proteomes" id="UP001596513">
    <property type="component" value="Unassembled WGS sequence"/>
</dbReference>
<organism evidence="1 2">
    <name type="scientific">Hymenobacter humi</name>
    <dbReference type="NCBI Taxonomy" id="1411620"/>
    <lineage>
        <taxon>Bacteria</taxon>
        <taxon>Pseudomonadati</taxon>
        <taxon>Bacteroidota</taxon>
        <taxon>Cytophagia</taxon>
        <taxon>Cytophagales</taxon>
        <taxon>Hymenobacteraceae</taxon>
        <taxon>Hymenobacter</taxon>
    </lineage>
</organism>
<evidence type="ECO:0000313" key="1">
    <source>
        <dbReference type="EMBL" id="MFC7666606.1"/>
    </source>
</evidence>
<dbReference type="RefSeq" id="WP_380200454.1">
    <property type="nucleotide sequence ID" value="NZ_JBHTEK010000001.1"/>
</dbReference>